<dbReference type="Proteomes" id="UP000762676">
    <property type="component" value="Unassembled WGS sequence"/>
</dbReference>
<evidence type="ECO:0000313" key="1">
    <source>
        <dbReference type="EMBL" id="GFR77965.1"/>
    </source>
</evidence>
<protein>
    <submittedName>
        <fullName evidence="1">Uncharacterized protein</fullName>
    </submittedName>
</protein>
<keyword evidence="2" id="KW-1185">Reference proteome</keyword>
<reference evidence="1 2" key="1">
    <citation type="journal article" date="2021" name="Elife">
        <title>Chloroplast acquisition without the gene transfer in kleptoplastic sea slugs, Plakobranchus ocellatus.</title>
        <authorList>
            <person name="Maeda T."/>
            <person name="Takahashi S."/>
            <person name="Yoshida T."/>
            <person name="Shimamura S."/>
            <person name="Takaki Y."/>
            <person name="Nagai Y."/>
            <person name="Toyoda A."/>
            <person name="Suzuki Y."/>
            <person name="Arimoto A."/>
            <person name="Ishii H."/>
            <person name="Satoh N."/>
            <person name="Nishiyama T."/>
            <person name="Hasebe M."/>
            <person name="Maruyama T."/>
            <person name="Minagawa J."/>
            <person name="Obokata J."/>
            <person name="Shigenobu S."/>
        </authorList>
    </citation>
    <scope>NUCLEOTIDE SEQUENCE [LARGE SCALE GENOMIC DNA]</scope>
</reference>
<dbReference type="EMBL" id="BMAT01008104">
    <property type="protein sequence ID" value="GFR77965.1"/>
    <property type="molecule type" value="Genomic_DNA"/>
</dbReference>
<name>A0AAV4FYZ2_9GAST</name>
<sequence length="89" mass="9463">MSAAFDTVYRKALLDILKTIVAKDELKIKHFLLSNITANTMMNWIQRHNTTHTGDTASSSGIQVLIGLALGQNGGQHAPAADADAASAE</sequence>
<accession>A0AAV4FYZ2</accession>
<organism evidence="1 2">
    <name type="scientific">Elysia marginata</name>
    <dbReference type="NCBI Taxonomy" id="1093978"/>
    <lineage>
        <taxon>Eukaryota</taxon>
        <taxon>Metazoa</taxon>
        <taxon>Spiralia</taxon>
        <taxon>Lophotrochozoa</taxon>
        <taxon>Mollusca</taxon>
        <taxon>Gastropoda</taxon>
        <taxon>Heterobranchia</taxon>
        <taxon>Euthyneura</taxon>
        <taxon>Panpulmonata</taxon>
        <taxon>Sacoglossa</taxon>
        <taxon>Placobranchoidea</taxon>
        <taxon>Plakobranchidae</taxon>
        <taxon>Elysia</taxon>
    </lineage>
</organism>
<dbReference type="AlphaFoldDB" id="A0AAV4FYZ2"/>
<evidence type="ECO:0000313" key="2">
    <source>
        <dbReference type="Proteomes" id="UP000762676"/>
    </source>
</evidence>
<gene>
    <name evidence="1" type="ORF">ElyMa_003982800</name>
</gene>
<proteinExistence type="predicted"/>
<comment type="caution">
    <text evidence="1">The sequence shown here is derived from an EMBL/GenBank/DDBJ whole genome shotgun (WGS) entry which is preliminary data.</text>
</comment>